<dbReference type="InterPro" id="IPR001193">
    <property type="entry name" value="MBTPS2"/>
</dbReference>
<dbReference type="PANTHER" id="PTHR13325:SF3">
    <property type="entry name" value="MEMBRANE-BOUND TRANSCRIPTION FACTOR SITE-2 PROTEASE"/>
    <property type="match status" value="1"/>
</dbReference>
<dbReference type="AlphaFoldDB" id="A0A175QZV4"/>
<dbReference type="PATRIC" id="fig|401562.3.peg.5040"/>
<dbReference type="GO" id="GO:0005737">
    <property type="term" value="C:cytoplasm"/>
    <property type="evidence" value="ECO:0007669"/>
    <property type="project" value="TreeGrafter"/>
</dbReference>
<feature type="transmembrane region" description="Helical" evidence="1">
    <location>
        <begin position="424"/>
        <end position="451"/>
    </location>
</feature>
<gene>
    <name evidence="2" type="ORF">NS226_22630</name>
</gene>
<accession>A0A175QZV4</accession>
<comment type="caution">
    <text evidence="2">The sequence shown here is derived from an EMBL/GenBank/DDBJ whole genome shotgun (WGS) entry which is preliminary data.</text>
</comment>
<dbReference type="Proteomes" id="UP000078272">
    <property type="component" value="Unassembled WGS sequence"/>
</dbReference>
<feature type="transmembrane region" description="Helical" evidence="1">
    <location>
        <begin position="155"/>
        <end position="178"/>
    </location>
</feature>
<feature type="transmembrane region" description="Helical" evidence="1">
    <location>
        <begin position="250"/>
        <end position="272"/>
    </location>
</feature>
<dbReference type="GO" id="GO:0004222">
    <property type="term" value="F:metalloendopeptidase activity"/>
    <property type="evidence" value="ECO:0007669"/>
    <property type="project" value="InterPro"/>
</dbReference>
<reference evidence="2 3" key="1">
    <citation type="journal article" date="2016" name="Front. Microbiol.">
        <title>Genomic Resource of Rice Seed Associated Bacteria.</title>
        <authorList>
            <person name="Midha S."/>
            <person name="Bansal K."/>
            <person name="Sharma S."/>
            <person name="Kumar N."/>
            <person name="Patil P.P."/>
            <person name="Chaudhry V."/>
            <person name="Patil P.B."/>
        </authorList>
    </citation>
    <scope>NUCLEOTIDE SEQUENCE [LARGE SCALE GENOMIC DNA]</scope>
    <source>
        <strain evidence="2 3">NS226</strain>
    </source>
</reference>
<name>A0A175QZV4_9HYPH</name>
<keyword evidence="1" id="KW-1133">Transmembrane helix</keyword>
<sequence length="706" mass="77307">MGLASVSGSARVQSQPFLKANVDAFRHVYRGEVWYLLHDRALDRYYRISAEAARMLGALDTRRGLKDGATPFEIEGIDEADTARFLSHLRASGLLRTGETITAADIAAQRKALARRRWKAMAKSPIGLRLPLFDPTPLLDRLGWLERLVFARSGLWALGLVILTGMIAALVHWGAIASNITDKLISMENLAVASIVYVVMKAVHETAHALTLRHFGGEVRRVGLIFVLLMPVPYVDASTSSTFANKYRRIAVASAGIVSELFMGSLAVFGWILAEPGLFRTVCFDILMISGFSTLLFNGNPLQRYDGYYILCDLIEVPDLGSRSTAYIGFLARRYLLGAREEKPPRTAPGETSWFLVYGPASFIYRQVLMLSIAMFAAQSYPVIGATLAVWMLAGAMLTPVIGLGERLRKVKKADRYRMLGRSLLVAGGLAGLLFLVPLPNGVVAPGIVWLPDSAIVRTAGTGEIDALLEPQGGQVTSGQIIARLSNDELRQRLAVAEARLSEAEATFRSVFMRDHAQAGIEAQKVAAAREERDVVTAEIARLDVKVNAAGTLVYADPVNLPGTYLHEGTQIAIVWNGADSFVRCFLPLWEIDRIRSAGTVSLRFAFDPHHDVPGDILRIVPAATDRLPSPILSLEGGGPYAIASHDKAGPTLTEAVFEVVVRPREPLRVDLFQGRVNVRFDLGWEPAGYQILRAARLVFLRQLDV</sequence>
<evidence type="ECO:0000313" key="3">
    <source>
        <dbReference type="Proteomes" id="UP000078272"/>
    </source>
</evidence>
<dbReference type="PANTHER" id="PTHR13325">
    <property type="entry name" value="PROTEASE M50 MEMBRANE-BOUND TRANSCRIPTION FACTOR SITE 2 PROTEASE"/>
    <property type="match status" value="1"/>
</dbReference>
<evidence type="ECO:0000313" key="2">
    <source>
        <dbReference type="EMBL" id="KTQ81469.1"/>
    </source>
</evidence>
<proteinExistence type="predicted"/>
<feature type="transmembrane region" description="Helical" evidence="1">
    <location>
        <begin position="355"/>
        <end position="377"/>
    </location>
</feature>
<keyword evidence="1" id="KW-0812">Transmembrane</keyword>
<keyword evidence="1" id="KW-0472">Membrane</keyword>
<evidence type="ECO:0008006" key="4">
    <source>
        <dbReference type="Google" id="ProtNLM"/>
    </source>
</evidence>
<dbReference type="EMBL" id="LDPZ01000083">
    <property type="protein sequence ID" value="KTQ81469.1"/>
    <property type="molecule type" value="Genomic_DNA"/>
</dbReference>
<feature type="transmembrane region" description="Helical" evidence="1">
    <location>
        <begin position="184"/>
        <end position="203"/>
    </location>
</feature>
<protein>
    <recommendedName>
        <fullName evidence="4">Peptidase M50</fullName>
    </recommendedName>
</protein>
<dbReference type="GO" id="GO:0016020">
    <property type="term" value="C:membrane"/>
    <property type="evidence" value="ECO:0007669"/>
    <property type="project" value="InterPro"/>
</dbReference>
<organism evidence="2 3">
    <name type="scientific">Aureimonas ureilytica</name>
    <dbReference type="NCBI Taxonomy" id="401562"/>
    <lineage>
        <taxon>Bacteria</taxon>
        <taxon>Pseudomonadati</taxon>
        <taxon>Pseudomonadota</taxon>
        <taxon>Alphaproteobacteria</taxon>
        <taxon>Hyphomicrobiales</taxon>
        <taxon>Aurantimonadaceae</taxon>
        <taxon>Aureimonas</taxon>
    </lineage>
</organism>
<dbReference type="GO" id="GO:0031293">
    <property type="term" value="P:membrane protein intracellular domain proteolysis"/>
    <property type="evidence" value="ECO:0007669"/>
    <property type="project" value="TreeGrafter"/>
</dbReference>
<feature type="transmembrane region" description="Helical" evidence="1">
    <location>
        <begin position="278"/>
        <end position="297"/>
    </location>
</feature>
<evidence type="ECO:0000256" key="1">
    <source>
        <dbReference type="SAM" id="Phobius"/>
    </source>
</evidence>
<feature type="transmembrane region" description="Helical" evidence="1">
    <location>
        <begin position="383"/>
        <end position="404"/>
    </location>
</feature>